<feature type="domain" description="HTH tetR-type" evidence="5">
    <location>
        <begin position="1"/>
        <end position="58"/>
    </location>
</feature>
<evidence type="ECO:0000256" key="1">
    <source>
        <dbReference type="ARBA" id="ARBA00023015"/>
    </source>
</evidence>
<dbReference type="GO" id="GO:0003700">
    <property type="term" value="F:DNA-binding transcription factor activity"/>
    <property type="evidence" value="ECO:0007669"/>
    <property type="project" value="TreeGrafter"/>
</dbReference>
<keyword evidence="3" id="KW-0804">Transcription</keyword>
<dbReference type="PROSITE" id="PS50977">
    <property type="entry name" value="HTH_TETR_2"/>
    <property type="match status" value="1"/>
</dbReference>
<dbReference type="PANTHER" id="PTHR30055">
    <property type="entry name" value="HTH-TYPE TRANSCRIPTIONAL REGULATOR RUTR"/>
    <property type="match status" value="1"/>
</dbReference>
<organism evidence="6 7">
    <name type="scientific">Kibdelosporangium aridum</name>
    <dbReference type="NCBI Taxonomy" id="2030"/>
    <lineage>
        <taxon>Bacteria</taxon>
        <taxon>Bacillati</taxon>
        <taxon>Actinomycetota</taxon>
        <taxon>Actinomycetes</taxon>
        <taxon>Pseudonocardiales</taxon>
        <taxon>Pseudonocardiaceae</taxon>
        <taxon>Kibdelosporangium</taxon>
    </lineage>
</organism>
<sequence length="179" mass="19520">MSVHSILDVATEVLLADPSASLGDVAKAAGVSRTTLHKRYATRHDLLVALAHDAYDRVDKAMTDAQLDVPGSDVVEALERAIAALIPLGPRIEFMYRQIGLDDVPDLVTRYEQSGEPLLRLIRRGQEAGKLRTDVPDWWILSTLDAAFYTAWEAISSGKLAPLDAPKLVMKTVMQGIGT</sequence>
<evidence type="ECO:0000256" key="2">
    <source>
        <dbReference type="ARBA" id="ARBA00023125"/>
    </source>
</evidence>
<dbReference type="Proteomes" id="UP000192674">
    <property type="component" value="Unassembled WGS sequence"/>
</dbReference>
<dbReference type="InterPro" id="IPR036271">
    <property type="entry name" value="Tet_transcr_reg_TetR-rel_C_sf"/>
</dbReference>
<dbReference type="Gene3D" id="1.10.357.10">
    <property type="entry name" value="Tetracycline Repressor, domain 2"/>
    <property type="match status" value="1"/>
</dbReference>
<dbReference type="PANTHER" id="PTHR30055:SF234">
    <property type="entry name" value="HTH-TYPE TRANSCRIPTIONAL REGULATOR BETI"/>
    <property type="match status" value="1"/>
</dbReference>
<dbReference type="OrthoDB" id="3869819at2"/>
<name>A0A1Y5XWG6_KIBAR</name>
<evidence type="ECO:0000256" key="3">
    <source>
        <dbReference type="ARBA" id="ARBA00023163"/>
    </source>
</evidence>
<gene>
    <name evidence="6" type="ORF">SAMN05661093_05980</name>
</gene>
<keyword evidence="2 4" id="KW-0238">DNA-binding</keyword>
<dbReference type="EMBL" id="FWXV01000005">
    <property type="protein sequence ID" value="SMD18944.1"/>
    <property type="molecule type" value="Genomic_DNA"/>
</dbReference>
<dbReference type="GO" id="GO:0000976">
    <property type="term" value="F:transcription cis-regulatory region binding"/>
    <property type="evidence" value="ECO:0007669"/>
    <property type="project" value="TreeGrafter"/>
</dbReference>
<evidence type="ECO:0000256" key="4">
    <source>
        <dbReference type="PROSITE-ProRule" id="PRU00335"/>
    </source>
</evidence>
<evidence type="ECO:0000313" key="6">
    <source>
        <dbReference type="EMBL" id="SMD18944.1"/>
    </source>
</evidence>
<protein>
    <submittedName>
        <fullName evidence="6">Transcriptional regulator, TetR family</fullName>
    </submittedName>
</protein>
<dbReference type="SUPFAM" id="SSF48498">
    <property type="entry name" value="Tetracyclin repressor-like, C-terminal domain"/>
    <property type="match status" value="1"/>
</dbReference>
<proteinExistence type="predicted"/>
<dbReference type="AlphaFoldDB" id="A0A1Y5XWG6"/>
<keyword evidence="1" id="KW-0805">Transcription regulation</keyword>
<dbReference type="InterPro" id="IPR009057">
    <property type="entry name" value="Homeodomain-like_sf"/>
</dbReference>
<dbReference type="InterPro" id="IPR050109">
    <property type="entry name" value="HTH-type_TetR-like_transc_reg"/>
</dbReference>
<accession>A0A1Y5XWG6</accession>
<dbReference type="SUPFAM" id="SSF46689">
    <property type="entry name" value="Homeodomain-like"/>
    <property type="match status" value="1"/>
</dbReference>
<dbReference type="InterPro" id="IPR001647">
    <property type="entry name" value="HTH_TetR"/>
</dbReference>
<keyword evidence="7" id="KW-1185">Reference proteome</keyword>
<reference evidence="6 7" key="1">
    <citation type="submission" date="2017-04" db="EMBL/GenBank/DDBJ databases">
        <authorList>
            <person name="Afonso C.L."/>
            <person name="Miller P.J."/>
            <person name="Scott M.A."/>
            <person name="Spackman E."/>
            <person name="Goraichik I."/>
            <person name="Dimitrov K.M."/>
            <person name="Suarez D.L."/>
            <person name="Swayne D.E."/>
        </authorList>
    </citation>
    <scope>NUCLEOTIDE SEQUENCE [LARGE SCALE GENOMIC DNA]</scope>
    <source>
        <strain evidence="6 7">DSM 43828</strain>
    </source>
</reference>
<evidence type="ECO:0000313" key="7">
    <source>
        <dbReference type="Proteomes" id="UP000192674"/>
    </source>
</evidence>
<feature type="DNA-binding region" description="H-T-H motif" evidence="4">
    <location>
        <begin position="21"/>
        <end position="40"/>
    </location>
</feature>
<evidence type="ECO:0000259" key="5">
    <source>
        <dbReference type="PROSITE" id="PS50977"/>
    </source>
</evidence>
<dbReference type="RefSeq" id="WP_033382885.1">
    <property type="nucleotide sequence ID" value="NZ_FWXV01000005.1"/>
</dbReference>